<keyword evidence="1 3" id="KW-0479">Metal-binding</keyword>
<dbReference type="CDD" id="cd16448">
    <property type="entry name" value="RING-H2"/>
    <property type="match status" value="1"/>
</dbReference>
<dbReference type="Proteomes" id="UP000580250">
    <property type="component" value="Unassembled WGS sequence"/>
</dbReference>
<sequence>MANFKFGRCNICNLRLLRENVCTLRTCNGNHQYHVKCITNWISEGCQQCPRCRVHATLDDIKLLHVEQADNDDGDSDNELTQSTSNMTIQDPAPMESYKINVIIKDLNNVKITINDIEANITVPELKRRIEQANNTPVEQQRLTYGGKQLEDDKTLQYYNVAKSNTMVIDLVLRLKGGKE</sequence>
<proteinExistence type="predicted"/>
<dbReference type="Pfam" id="PF00240">
    <property type="entry name" value="ubiquitin"/>
    <property type="match status" value="1"/>
</dbReference>
<dbReference type="InterPro" id="IPR050158">
    <property type="entry name" value="Ubiquitin_ubiquitin-like"/>
</dbReference>
<name>A0A6V7VN92_MELEN</name>
<evidence type="ECO:0000256" key="4">
    <source>
        <dbReference type="SAM" id="MobiDB-lite"/>
    </source>
</evidence>
<dbReference type="GO" id="GO:0008270">
    <property type="term" value="F:zinc ion binding"/>
    <property type="evidence" value="ECO:0007669"/>
    <property type="project" value="UniProtKB-KW"/>
</dbReference>
<dbReference type="PROSITE" id="PS50089">
    <property type="entry name" value="ZF_RING_2"/>
    <property type="match status" value="1"/>
</dbReference>
<dbReference type="InterPro" id="IPR013083">
    <property type="entry name" value="Znf_RING/FYVE/PHD"/>
</dbReference>
<dbReference type="EMBL" id="CAJEWN010000276">
    <property type="protein sequence ID" value="CAD2176447.1"/>
    <property type="molecule type" value="Genomic_DNA"/>
</dbReference>
<evidence type="ECO:0000259" key="6">
    <source>
        <dbReference type="PROSITE" id="PS50089"/>
    </source>
</evidence>
<evidence type="ECO:0000256" key="3">
    <source>
        <dbReference type="PROSITE-ProRule" id="PRU00175"/>
    </source>
</evidence>
<dbReference type="Gene3D" id="3.10.20.90">
    <property type="entry name" value="Phosphatidylinositol 3-kinase Catalytic Subunit, Chain A, domain 1"/>
    <property type="match status" value="1"/>
</dbReference>
<evidence type="ECO:0000256" key="1">
    <source>
        <dbReference type="ARBA" id="ARBA00022771"/>
    </source>
</evidence>
<dbReference type="InterPro" id="IPR000626">
    <property type="entry name" value="Ubiquitin-like_dom"/>
</dbReference>
<dbReference type="SUPFAM" id="SSF57850">
    <property type="entry name" value="RING/U-box"/>
    <property type="match status" value="1"/>
</dbReference>
<dbReference type="SUPFAM" id="SSF54236">
    <property type="entry name" value="Ubiquitin-like"/>
    <property type="match status" value="1"/>
</dbReference>
<dbReference type="PRINTS" id="PR00348">
    <property type="entry name" value="UBIQUITIN"/>
</dbReference>
<dbReference type="PROSITE" id="PS50053">
    <property type="entry name" value="UBIQUITIN_2"/>
    <property type="match status" value="1"/>
</dbReference>
<comment type="caution">
    <text evidence="7">The sequence shown here is derived from an EMBL/GenBank/DDBJ whole genome shotgun (WGS) entry which is preliminary data.</text>
</comment>
<dbReference type="PANTHER" id="PTHR10666">
    <property type="entry name" value="UBIQUITIN"/>
    <property type="match status" value="1"/>
</dbReference>
<gene>
    <name evidence="7" type="ORF">MENT_LOCUS28259</name>
</gene>
<evidence type="ECO:0000256" key="2">
    <source>
        <dbReference type="ARBA" id="ARBA00022833"/>
    </source>
</evidence>
<feature type="compositionally biased region" description="Acidic residues" evidence="4">
    <location>
        <begin position="69"/>
        <end position="78"/>
    </location>
</feature>
<accession>A0A6V7VN92</accession>
<dbReference type="InterPro" id="IPR029071">
    <property type="entry name" value="Ubiquitin-like_domsf"/>
</dbReference>
<dbReference type="InterPro" id="IPR019956">
    <property type="entry name" value="Ubiquitin_dom"/>
</dbReference>
<protein>
    <submittedName>
        <fullName evidence="7">Uncharacterized protein</fullName>
    </submittedName>
</protein>
<dbReference type="CDD" id="cd17039">
    <property type="entry name" value="Ubl_ubiquitin_like"/>
    <property type="match status" value="1"/>
</dbReference>
<keyword evidence="2" id="KW-0862">Zinc</keyword>
<feature type="domain" description="Ubiquitin-like" evidence="5">
    <location>
        <begin position="100"/>
        <end position="169"/>
    </location>
</feature>
<dbReference type="AlphaFoldDB" id="A0A6V7VN92"/>
<reference evidence="7 8" key="1">
    <citation type="submission" date="2020-08" db="EMBL/GenBank/DDBJ databases">
        <authorList>
            <person name="Koutsovoulos G."/>
            <person name="Danchin GJ E."/>
        </authorList>
    </citation>
    <scope>NUCLEOTIDE SEQUENCE [LARGE SCALE GENOMIC DNA]</scope>
</reference>
<dbReference type="SMART" id="SM00213">
    <property type="entry name" value="UBQ"/>
    <property type="match status" value="1"/>
</dbReference>
<keyword evidence="1 3" id="KW-0863">Zinc-finger</keyword>
<evidence type="ECO:0000259" key="5">
    <source>
        <dbReference type="PROSITE" id="PS50053"/>
    </source>
</evidence>
<feature type="compositionally biased region" description="Polar residues" evidence="4">
    <location>
        <begin position="79"/>
        <end position="89"/>
    </location>
</feature>
<feature type="domain" description="RING-type" evidence="6">
    <location>
        <begin position="9"/>
        <end position="53"/>
    </location>
</feature>
<dbReference type="Gene3D" id="3.30.40.10">
    <property type="entry name" value="Zinc/RING finger domain, C3HC4 (zinc finger)"/>
    <property type="match status" value="1"/>
</dbReference>
<evidence type="ECO:0000313" key="8">
    <source>
        <dbReference type="Proteomes" id="UP000580250"/>
    </source>
</evidence>
<evidence type="ECO:0000313" key="7">
    <source>
        <dbReference type="EMBL" id="CAD2176447.1"/>
    </source>
</evidence>
<organism evidence="7 8">
    <name type="scientific">Meloidogyne enterolobii</name>
    <name type="common">Root-knot nematode worm</name>
    <name type="synonym">Meloidogyne mayaguensis</name>
    <dbReference type="NCBI Taxonomy" id="390850"/>
    <lineage>
        <taxon>Eukaryota</taxon>
        <taxon>Metazoa</taxon>
        <taxon>Ecdysozoa</taxon>
        <taxon>Nematoda</taxon>
        <taxon>Chromadorea</taxon>
        <taxon>Rhabditida</taxon>
        <taxon>Tylenchina</taxon>
        <taxon>Tylenchomorpha</taxon>
        <taxon>Tylenchoidea</taxon>
        <taxon>Meloidogynidae</taxon>
        <taxon>Meloidogyninae</taxon>
        <taxon>Meloidogyne</taxon>
    </lineage>
</organism>
<feature type="region of interest" description="Disordered" evidence="4">
    <location>
        <begin position="69"/>
        <end position="91"/>
    </location>
</feature>
<dbReference type="OrthoDB" id="1885901at2759"/>
<dbReference type="InterPro" id="IPR001841">
    <property type="entry name" value="Znf_RING"/>
</dbReference>